<dbReference type="InterPro" id="IPR036412">
    <property type="entry name" value="HAD-like_sf"/>
</dbReference>
<dbReference type="InterPro" id="IPR023214">
    <property type="entry name" value="HAD_sf"/>
</dbReference>
<organism evidence="1 2">
    <name type="scientific">Sporosarcina psychrophila</name>
    <name type="common">Bacillus psychrophilus</name>
    <dbReference type="NCBI Taxonomy" id="1476"/>
    <lineage>
        <taxon>Bacteria</taxon>
        <taxon>Bacillati</taxon>
        <taxon>Bacillota</taxon>
        <taxon>Bacilli</taxon>
        <taxon>Bacillales</taxon>
        <taxon>Caryophanaceae</taxon>
        <taxon>Sporosarcina</taxon>
    </lineage>
</organism>
<dbReference type="Proteomes" id="UP001549104">
    <property type="component" value="Unassembled WGS sequence"/>
</dbReference>
<protein>
    <submittedName>
        <fullName evidence="1">Cof subfamily protein (Haloacid dehalogenase superfamily)</fullName>
    </submittedName>
</protein>
<dbReference type="Pfam" id="PF08282">
    <property type="entry name" value="Hydrolase_3"/>
    <property type="match status" value="1"/>
</dbReference>
<dbReference type="CDD" id="cd07516">
    <property type="entry name" value="HAD_Pase"/>
    <property type="match status" value="1"/>
</dbReference>
<dbReference type="Gene3D" id="3.40.50.1000">
    <property type="entry name" value="HAD superfamily/HAD-like"/>
    <property type="match status" value="1"/>
</dbReference>
<comment type="caution">
    <text evidence="1">The sequence shown here is derived from an EMBL/GenBank/DDBJ whole genome shotgun (WGS) entry which is preliminary data.</text>
</comment>
<dbReference type="RefSeq" id="WP_354312721.1">
    <property type="nucleotide sequence ID" value="NZ_JBEPME010000001.1"/>
</dbReference>
<keyword evidence="2" id="KW-1185">Reference proteome</keyword>
<dbReference type="InterPro" id="IPR006379">
    <property type="entry name" value="HAD-SF_hydro_IIB"/>
</dbReference>
<dbReference type="PANTHER" id="PTHR10000">
    <property type="entry name" value="PHOSPHOSERINE PHOSPHATASE"/>
    <property type="match status" value="1"/>
</dbReference>
<dbReference type="SUPFAM" id="SSF56784">
    <property type="entry name" value="HAD-like"/>
    <property type="match status" value="1"/>
</dbReference>
<reference evidence="1 2" key="1">
    <citation type="submission" date="2024-06" db="EMBL/GenBank/DDBJ databases">
        <title>Sorghum-associated microbial communities from plants grown in Nebraska, USA.</title>
        <authorList>
            <person name="Schachtman D."/>
        </authorList>
    </citation>
    <scope>NUCLEOTIDE SEQUENCE [LARGE SCALE GENOMIC DNA]</scope>
    <source>
        <strain evidence="1 2">1288</strain>
    </source>
</reference>
<dbReference type="EMBL" id="JBEPME010000001">
    <property type="protein sequence ID" value="MET3656506.1"/>
    <property type="molecule type" value="Genomic_DNA"/>
</dbReference>
<evidence type="ECO:0000313" key="1">
    <source>
        <dbReference type="EMBL" id="MET3656506.1"/>
    </source>
</evidence>
<dbReference type="SFLD" id="SFLDG01144">
    <property type="entry name" value="C2.B.4:_PGP_Like"/>
    <property type="match status" value="1"/>
</dbReference>
<dbReference type="Gene3D" id="3.30.1240.10">
    <property type="match status" value="1"/>
</dbReference>
<dbReference type="PANTHER" id="PTHR10000:SF8">
    <property type="entry name" value="HAD SUPERFAMILY HYDROLASE-LIKE, TYPE 3"/>
    <property type="match status" value="1"/>
</dbReference>
<evidence type="ECO:0000313" key="2">
    <source>
        <dbReference type="Proteomes" id="UP001549104"/>
    </source>
</evidence>
<dbReference type="NCBIfam" id="TIGR01484">
    <property type="entry name" value="HAD-SF-IIB"/>
    <property type="match status" value="1"/>
</dbReference>
<dbReference type="NCBIfam" id="TIGR00099">
    <property type="entry name" value="Cof-subfamily"/>
    <property type="match status" value="1"/>
</dbReference>
<dbReference type="SFLD" id="SFLDS00003">
    <property type="entry name" value="Haloacid_Dehalogenase"/>
    <property type="match status" value="1"/>
</dbReference>
<accession>A0ABV2K606</accession>
<dbReference type="PROSITE" id="PS01228">
    <property type="entry name" value="COF_1"/>
    <property type="match status" value="1"/>
</dbReference>
<gene>
    <name evidence="1" type="ORF">ABIC55_001590</name>
</gene>
<dbReference type="InterPro" id="IPR000150">
    <property type="entry name" value="Cof"/>
</dbReference>
<dbReference type="PROSITE" id="PS01229">
    <property type="entry name" value="COF_2"/>
    <property type="match status" value="1"/>
</dbReference>
<name>A0ABV2K606_SPOPS</name>
<sequence>MYKLIAIDLDGTLLTDELLITPRTIEAIQKVVELGTVVTIATGRMFPSAKLFAQQLGINVPVITYQGAIIKSIDDDEVMYERLIPPNMAQKLVEIARDKKIHLQVYQDDILYAASENDKIIEYSKKSKVPYKIEPDLGKLAKLGFTKALFIEEPAYLATLQDELRALFGGSAHIAKSLVNYLEVTHPEANKGSALLHLASNLGIDRTEIIAIGDNHNDIELIKTAGLGIAMGNGVQELKDLADYISLTNNEEGVLHAIEKFVLEPLGAMIE</sequence>
<proteinExistence type="predicted"/>
<dbReference type="SFLD" id="SFLDG01140">
    <property type="entry name" value="C2.B:_Phosphomannomutase_and_P"/>
    <property type="match status" value="1"/>
</dbReference>